<evidence type="ECO:0000259" key="3">
    <source>
        <dbReference type="PROSITE" id="PS50110"/>
    </source>
</evidence>
<dbReference type="SMART" id="SM00448">
    <property type="entry name" value="REC"/>
    <property type="match status" value="1"/>
</dbReference>
<dbReference type="SMART" id="SM00850">
    <property type="entry name" value="LytTR"/>
    <property type="match status" value="1"/>
</dbReference>
<dbReference type="Pfam" id="PF00072">
    <property type="entry name" value="Response_reg"/>
    <property type="match status" value="1"/>
</dbReference>
<dbReference type="InterPro" id="IPR001789">
    <property type="entry name" value="Sig_transdc_resp-reg_receiver"/>
</dbReference>
<keyword evidence="1" id="KW-0238">DNA-binding</keyword>
<dbReference type="PROSITE" id="PS50110">
    <property type="entry name" value="RESPONSE_REGULATORY"/>
    <property type="match status" value="1"/>
</dbReference>
<dbReference type="InterPro" id="IPR011006">
    <property type="entry name" value="CheY-like_superfamily"/>
</dbReference>
<dbReference type="GO" id="GO:0005829">
    <property type="term" value="C:cytosol"/>
    <property type="evidence" value="ECO:0007669"/>
    <property type="project" value="TreeGrafter"/>
</dbReference>
<dbReference type="Gene3D" id="3.40.50.2300">
    <property type="match status" value="1"/>
</dbReference>
<protein>
    <submittedName>
        <fullName evidence="5">Two-component system response regulator YehT</fullName>
    </submittedName>
</protein>
<dbReference type="OrthoDB" id="9786101at2"/>
<keyword evidence="6" id="KW-1185">Reference proteome</keyword>
<evidence type="ECO:0000259" key="4">
    <source>
        <dbReference type="PROSITE" id="PS50930"/>
    </source>
</evidence>
<organism evidence="5 6">
    <name type="scientific">Azospirillum palustre</name>
    <dbReference type="NCBI Taxonomy" id="2044885"/>
    <lineage>
        <taxon>Bacteria</taxon>
        <taxon>Pseudomonadati</taxon>
        <taxon>Pseudomonadota</taxon>
        <taxon>Alphaproteobacteria</taxon>
        <taxon>Rhodospirillales</taxon>
        <taxon>Azospirillaceae</taxon>
        <taxon>Azospirillum</taxon>
    </lineage>
</organism>
<dbReference type="Proteomes" id="UP000225379">
    <property type="component" value="Unassembled WGS sequence"/>
</dbReference>
<gene>
    <name evidence="5" type="ORF">CRT60_12730</name>
</gene>
<dbReference type="PROSITE" id="PS50930">
    <property type="entry name" value="HTH_LYTTR"/>
    <property type="match status" value="1"/>
</dbReference>
<feature type="modified residue" description="4-aspartylphosphate" evidence="2">
    <location>
        <position position="54"/>
    </location>
</feature>
<dbReference type="FunFam" id="3.40.50.2300:FF:000051">
    <property type="entry name" value="Two-component response regulator yehT"/>
    <property type="match status" value="1"/>
</dbReference>
<dbReference type="AlphaFoldDB" id="A0A2B8BHB5"/>
<dbReference type="CDD" id="cd17532">
    <property type="entry name" value="REC_LytTR_AlgR-like"/>
    <property type="match status" value="1"/>
</dbReference>
<feature type="domain" description="HTH LytTR-type" evidence="4">
    <location>
        <begin position="136"/>
        <end position="238"/>
    </location>
</feature>
<proteinExistence type="predicted"/>
<dbReference type="GO" id="GO:0032993">
    <property type="term" value="C:protein-DNA complex"/>
    <property type="evidence" value="ECO:0007669"/>
    <property type="project" value="TreeGrafter"/>
</dbReference>
<dbReference type="GO" id="GO:0000976">
    <property type="term" value="F:transcription cis-regulatory region binding"/>
    <property type="evidence" value="ECO:0007669"/>
    <property type="project" value="TreeGrafter"/>
</dbReference>
<keyword evidence="2" id="KW-0597">Phosphoprotein</keyword>
<dbReference type="PANTHER" id="PTHR48111">
    <property type="entry name" value="REGULATOR OF RPOS"/>
    <property type="match status" value="1"/>
</dbReference>
<dbReference type="GO" id="GO:0000156">
    <property type="term" value="F:phosphorelay response regulator activity"/>
    <property type="evidence" value="ECO:0007669"/>
    <property type="project" value="TreeGrafter"/>
</dbReference>
<sequence length="239" mass="27446">MITALIVDDEPLARKELRRVLSKADDIAIVAECSNAIDAIGVINREKPDLVFLDIQMPRVSGIEMLSMLDHERMPHIVFLTAYDEYAVQAFEQHAFDYLLKPVNQSRLDKTLERLRRDREPQKIGQLPGANQLRQIPCFGQHHVQLVRMEDVEYVASSISGVSVVTTDGSELPTELPLHILQDRTPLLRCHRQHLVNIDFIEKINFLENGLAEIRTRRGQIIPVSRRFFPQIKERLGIL</sequence>
<feature type="domain" description="Response regulatory" evidence="3">
    <location>
        <begin position="3"/>
        <end position="116"/>
    </location>
</feature>
<name>A0A2B8BHB5_9PROT</name>
<dbReference type="Pfam" id="PF04397">
    <property type="entry name" value="LytTR"/>
    <property type="match status" value="1"/>
</dbReference>
<dbReference type="RefSeq" id="WP_098736763.1">
    <property type="nucleotide sequence ID" value="NZ_PDKW01000040.1"/>
</dbReference>
<dbReference type="GO" id="GO:0006355">
    <property type="term" value="P:regulation of DNA-templated transcription"/>
    <property type="evidence" value="ECO:0007669"/>
    <property type="project" value="TreeGrafter"/>
</dbReference>
<dbReference type="SUPFAM" id="SSF52172">
    <property type="entry name" value="CheY-like"/>
    <property type="match status" value="1"/>
</dbReference>
<evidence type="ECO:0000313" key="6">
    <source>
        <dbReference type="Proteomes" id="UP000225379"/>
    </source>
</evidence>
<comment type="caution">
    <text evidence="5">The sequence shown here is derived from an EMBL/GenBank/DDBJ whole genome shotgun (WGS) entry which is preliminary data.</text>
</comment>
<dbReference type="Gene3D" id="2.40.50.1020">
    <property type="entry name" value="LytTr DNA-binding domain"/>
    <property type="match status" value="1"/>
</dbReference>
<dbReference type="EMBL" id="PDKW01000040">
    <property type="protein sequence ID" value="PGH57311.1"/>
    <property type="molecule type" value="Genomic_DNA"/>
</dbReference>
<dbReference type="NCBIfam" id="NF008677">
    <property type="entry name" value="PRK11697.1"/>
    <property type="match status" value="1"/>
</dbReference>
<dbReference type="InterPro" id="IPR039420">
    <property type="entry name" value="WalR-like"/>
</dbReference>
<accession>A0A2B8BHB5</accession>
<evidence type="ECO:0000256" key="2">
    <source>
        <dbReference type="PROSITE-ProRule" id="PRU00169"/>
    </source>
</evidence>
<reference evidence="6" key="1">
    <citation type="submission" date="2017-10" db="EMBL/GenBank/DDBJ databases">
        <authorList>
            <person name="Kravchenko I.K."/>
            <person name="Grouzdev D.S."/>
        </authorList>
    </citation>
    <scope>NUCLEOTIDE SEQUENCE [LARGE SCALE GENOMIC DNA]</scope>
    <source>
        <strain evidence="6">B2</strain>
    </source>
</reference>
<evidence type="ECO:0000256" key="1">
    <source>
        <dbReference type="ARBA" id="ARBA00023125"/>
    </source>
</evidence>
<evidence type="ECO:0000313" key="5">
    <source>
        <dbReference type="EMBL" id="PGH57311.1"/>
    </source>
</evidence>
<dbReference type="PANTHER" id="PTHR48111:SF3">
    <property type="entry name" value="TRANSCRIPTIONAL REGULATORY PROTEIN BTSR"/>
    <property type="match status" value="1"/>
</dbReference>
<dbReference type="InterPro" id="IPR007492">
    <property type="entry name" value="LytTR_DNA-bd_dom"/>
</dbReference>